<dbReference type="GO" id="GO:0005524">
    <property type="term" value="F:ATP binding"/>
    <property type="evidence" value="ECO:0007669"/>
    <property type="project" value="UniProtKB-KW"/>
</dbReference>
<evidence type="ECO:0000313" key="5">
    <source>
        <dbReference type="Proteomes" id="UP001056426"/>
    </source>
</evidence>
<evidence type="ECO:0000313" key="4">
    <source>
        <dbReference type="EMBL" id="URW79396.1"/>
    </source>
</evidence>
<dbReference type="EMBL" id="CP098400">
    <property type="protein sequence ID" value="URW79396.1"/>
    <property type="molecule type" value="Genomic_DNA"/>
</dbReference>
<reference evidence="4" key="1">
    <citation type="submission" date="2022-05" db="EMBL/GenBank/DDBJ databases">
        <authorList>
            <person name="Sun X."/>
        </authorList>
    </citation>
    <scope>NUCLEOTIDE SEQUENCE</scope>
    <source>
        <strain evidence="4">Ai-910</strain>
    </source>
</reference>
<dbReference type="InterPro" id="IPR017871">
    <property type="entry name" value="ABC_transporter-like_CS"/>
</dbReference>
<dbReference type="InterPro" id="IPR003593">
    <property type="entry name" value="AAA+_ATPase"/>
</dbReference>
<proteinExistence type="predicted"/>
<dbReference type="Gene3D" id="3.40.50.300">
    <property type="entry name" value="P-loop containing nucleotide triphosphate hydrolases"/>
    <property type="match status" value="1"/>
</dbReference>
<reference evidence="4" key="2">
    <citation type="submission" date="2022-06" db="EMBL/GenBank/DDBJ databases">
        <title>Xiashengella guii gen. nov. sp. nov., a bacterium isolated form anaerobic digestion tank.</title>
        <authorList>
            <person name="Huang H."/>
        </authorList>
    </citation>
    <scope>NUCLEOTIDE SEQUENCE</scope>
    <source>
        <strain evidence="4">Ai-910</strain>
    </source>
</reference>
<dbReference type="SUPFAM" id="SSF52540">
    <property type="entry name" value="P-loop containing nucleoside triphosphate hydrolases"/>
    <property type="match status" value="1"/>
</dbReference>
<organism evidence="4 5">
    <name type="scientific">Xiashengella succiniciproducens</name>
    <dbReference type="NCBI Taxonomy" id="2949635"/>
    <lineage>
        <taxon>Bacteria</taxon>
        <taxon>Pseudomonadati</taxon>
        <taxon>Bacteroidota</taxon>
        <taxon>Bacteroidia</taxon>
        <taxon>Marinilabiliales</taxon>
        <taxon>Marinilabiliaceae</taxon>
        <taxon>Xiashengella</taxon>
    </lineage>
</organism>
<dbReference type="RefSeq" id="WP_250723250.1">
    <property type="nucleotide sequence ID" value="NZ_CP098400.1"/>
</dbReference>
<feature type="domain" description="ABC transporter" evidence="3">
    <location>
        <begin position="6"/>
        <end position="238"/>
    </location>
</feature>
<dbReference type="AlphaFoldDB" id="A0A9J6ZNC8"/>
<evidence type="ECO:0000256" key="1">
    <source>
        <dbReference type="ARBA" id="ARBA00022741"/>
    </source>
</evidence>
<dbReference type="InterPro" id="IPR027417">
    <property type="entry name" value="P-loop_NTPase"/>
</dbReference>
<dbReference type="PROSITE" id="PS50893">
    <property type="entry name" value="ABC_TRANSPORTER_2"/>
    <property type="match status" value="1"/>
</dbReference>
<gene>
    <name evidence="4" type="ORF">M9189_11065</name>
</gene>
<keyword evidence="1" id="KW-0547">Nucleotide-binding</keyword>
<accession>A0A9J6ZNC8</accession>
<evidence type="ECO:0000259" key="3">
    <source>
        <dbReference type="PROSITE" id="PS50893"/>
    </source>
</evidence>
<dbReference type="PANTHER" id="PTHR43582:SF2">
    <property type="entry name" value="LINEARMYCIN RESISTANCE ATP-BINDING PROTEIN LNRL"/>
    <property type="match status" value="1"/>
</dbReference>
<protein>
    <submittedName>
        <fullName evidence="4">ABC transporter ATP-binding protein</fullName>
    </submittedName>
</protein>
<dbReference type="PANTHER" id="PTHR43582">
    <property type="entry name" value="LINEARMYCIN RESISTANCE ATP-BINDING PROTEIN LNRL"/>
    <property type="match status" value="1"/>
</dbReference>
<dbReference type="InterPro" id="IPR003439">
    <property type="entry name" value="ABC_transporter-like_ATP-bd"/>
</dbReference>
<dbReference type="GO" id="GO:0016887">
    <property type="term" value="F:ATP hydrolysis activity"/>
    <property type="evidence" value="ECO:0007669"/>
    <property type="project" value="InterPro"/>
</dbReference>
<evidence type="ECO:0000256" key="2">
    <source>
        <dbReference type="ARBA" id="ARBA00022840"/>
    </source>
</evidence>
<keyword evidence="2 4" id="KW-0067">ATP-binding</keyword>
<sequence>MTDLLIDIENVSKKYTGADRYSLKSVNLKIYEGEKFGFFGPNGAGKTTLISILCQILPFNEGKVTYYLGSKPIEFHSIRQKIGFVPQDLALYEDLTARQNISYFGAMYNMKSNEVRKRSVELFELLGLSAVADRKVRTFSGGMKRRLNLIAGLIHEPAVVFLDEPTVGVDIQSRNAMLSFLKEINGKGTSLIYTSHHLDEAERICDRVAIIDHGDIIASGSIPQLLGENDVEDLTGLLIKLTGKEFRDNV</sequence>
<dbReference type="Proteomes" id="UP001056426">
    <property type="component" value="Chromosome"/>
</dbReference>
<dbReference type="SMART" id="SM00382">
    <property type="entry name" value="AAA"/>
    <property type="match status" value="1"/>
</dbReference>
<name>A0A9J6ZNC8_9BACT</name>
<dbReference type="Pfam" id="PF00005">
    <property type="entry name" value="ABC_tran"/>
    <property type="match status" value="1"/>
</dbReference>
<dbReference type="PROSITE" id="PS00211">
    <property type="entry name" value="ABC_TRANSPORTER_1"/>
    <property type="match status" value="1"/>
</dbReference>
<dbReference type="KEGG" id="alkq:M9189_11065"/>
<keyword evidence="5" id="KW-1185">Reference proteome</keyword>